<gene>
    <name evidence="1" type="ORF">HK097_000503</name>
</gene>
<accession>A0AAD5X7M2</accession>
<evidence type="ECO:0000313" key="1">
    <source>
        <dbReference type="EMBL" id="KAJ3054877.1"/>
    </source>
</evidence>
<keyword evidence="2" id="KW-1185">Reference proteome</keyword>
<protein>
    <submittedName>
        <fullName evidence="1">Uncharacterized protein</fullName>
    </submittedName>
</protein>
<evidence type="ECO:0000313" key="2">
    <source>
        <dbReference type="Proteomes" id="UP001212841"/>
    </source>
</evidence>
<dbReference type="AlphaFoldDB" id="A0AAD5X7M2"/>
<sequence length="295" mass="32236">MPPSTCLILEQNIPPFWHTQRALKNLILPSSSTSLTTPTRFLTLSATLAAASLAYYIYTTTPPKRREILHFSATTTIPVPVDLVYEIAGDYSVGGGREGIMPKGLVRELRVEEVIAAGFSGLEEEEENGGGGEVTGKQSLNVSFKTSIPFLPTSFLITATISFPNPYTILETVPARNLTTTYSFTPSSSATSKEQTVATIEASVLQKTSPIIWNLEKKLYLWWLLPAYRRTLENLAYTSKVRWDVEKVARVGVVEKEVRLRSVSPAVVESRGIANVGKEVLGVDAGSAAVLAREE</sequence>
<dbReference type="Proteomes" id="UP001212841">
    <property type="component" value="Unassembled WGS sequence"/>
</dbReference>
<organism evidence="1 2">
    <name type="scientific">Rhizophlyctis rosea</name>
    <dbReference type="NCBI Taxonomy" id="64517"/>
    <lineage>
        <taxon>Eukaryota</taxon>
        <taxon>Fungi</taxon>
        <taxon>Fungi incertae sedis</taxon>
        <taxon>Chytridiomycota</taxon>
        <taxon>Chytridiomycota incertae sedis</taxon>
        <taxon>Chytridiomycetes</taxon>
        <taxon>Rhizophlyctidales</taxon>
        <taxon>Rhizophlyctidaceae</taxon>
        <taxon>Rhizophlyctis</taxon>
    </lineage>
</organism>
<name>A0AAD5X7M2_9FUNG</name>
<comment type="caution">
    <text evidence="1">The sequence shown here is derived from an EMBL/GenBank/DDBJ whole genome shotgun (WGS) entry which is preliminary data.</text>
</comment>
<proteinExistence type="predicted"/>
<reference evidence="1" key="1">
    <citation type="submission" date="2020-05" db="EMBL/GenBank/DDBJ databases">
        <title>Phylogenomic resolution of chytrid fungi.</title>
        <authorList>
            <person name="Stajich J.E."/>
            <person name="Amses K."/>
            <person name="Simmons R."/>
            <person name="Seto K."/>
            <person name="Myers J."/>
            <person name="Bonds A."/>
            <person name="Quandt C.A."/>
            <person name="Barry K."/>
            <person name="Liu P."/>
            <person name="Grigoriev I."/>
            <person name="Longcore J.E."/>
            <person name="James T.Y."/>
        </authorList>
    </citation>
    <scope>NUCLEOTIDE SEQUENCE</scope>
    <source>
        <strain evidence="1">JEL0318</strain>
    </source>
</reference>
<dbReference type="EMBL" id="JADGJD010000109">
    <property type="protein sequence ID" value="KAJ3054877.1"/>
    <property type="molecule type" value="Genomic_DNA"/>
</dbReference>